<dbReference type="PANTHER" id="PTHR43235:SF1">
    <property type="entry name" value="GLUTAMINE AMIDOTRANSFERASE PB2B2.05-RELATED"/>
    <property type="match status" value="1"/>
</dbReference>
<dbReference type="Proteomes" id="UP000003240">
    <property type="component" value="Unassembled WGS sequence"/>
</dbReference>
<dbReference type="Gene3D" id="3.40.50.880">
    <property type="match status" value="1"/>
</dbReference>
<accession>F7NG57</accession>
<dbReference type="eggNOG" id="COG2071">
    <property type="taxonomic scope" value="Bacteria"/>
</dbReference>
<dbReference type="InterPro" id="IPR029062">
    <property type="entry name" value="Class_I_gatase-like"/>
</dbReference>
<comment type="caution">
    <text evidence="1">The sequence shown here is derived from an EMBL/GenBank/DDBJ whole genome shotgun (WGS) entry which is preliminary data.</text>
</comment>
<evidence type="ECO:0000313" key="1">
    <source>
        <dbReference type="EMBL" id="EGO64975.1"/>
    </source>
</evidence>
<name>F7NG57_9FIRM</name>
<evidence type="ECO:0000313" key="2">
    <source>
        <dbReference type="Proteomes" id="UP000003240"/>
    </source>
</evidence>
<gene>
    <name evidence="1" type="ORF">ALO_05218</name>
</gene>
<reference evidence="1 2" key="1">
    <citation type="journal article" date="2011" name="EMBO J.">
        <title>Structural diversity of bacterial flagellar motors.</title>
        <authorList>
            <person name="Chen S."/>
            <person name="Beeby M."/>
            <person name="Murphy G.E."/>
            <person name="Leadbetter J.R."/>
            <person name="Hendrixson D.R."/>
            <person name="Briegel A."/>
            <person name="Li Z."/>
            <person name="Shi J."/>
            <person name="Tocheva E.I."/>
            <person name="Muller A."/>
            <person name="Dobro M.J."/>
            <person name="Jensen G.J."/>
        </authorList>
    </citation>
    <scope>NUCLEOTIDE SEQUENCE [LARGE SCALE GENOMIC DNA]</scope>
    <source>
        <strain evidence="1 2">DSM 6540</strain>
    </source>
</reference>
<dbReference type="GO" id="GO:0005829">
    <property type="term" value="C:cytosol"/>
    <property type="evidence" value="ECO:0007669"/>
    <property type="project" value="TreeGrafter"/>
</dbReference>
<dbReference type="STRING" id="1009370.ALO_05218"/>
<dbReference type="FunFam" id="3.40.50.880:FF:000030">
    <property type="entry name" value="Gamma-glutamyl-gamma-aminobutyrate hydrolase PuuD"/>
    <property type="match status" value="1"/>
</dbReference>
<sequence>MSARKPIIGITCSTIPMEGAVTSGIARACVNMDYITAVTLAGGVPLLLPPITDETIVREQILAIDGLILSGGPDVDPLLFGEEPLEKLGTVNHYRDRHELLAIQAAEDSRKPMLGICRGIQMLNIAYGGTLYQDLSQIEGCSIKHSQTTAQRDALWHTADLEPASALAGILGQTQLPVNSYHHQALKAVAPGFNVTARSKDGVIEAIERPGELFVLGVQWHPEILAATNPAMLALFRAFIHAASN</sequence>
<dbReference type="CDD" id="cd01745">
    <property type="entry name" value="GATase1_2"/>
    <property type="match status" value="1"/>
</dbReference>
<dbReference type="GO" id="GO:0033969">
    <property type="term" value="F:gamma-glutamyl-gamma-aminobutyrate hydrolase activity"/>
    <property type="evidence" value="ECO:0007669"/>
    <property type="project" value="TreeGrafter"/>
</dbReference>
<proteinExistence type="predicted"/>
<dbReference type="Pfam" id="PF07722">
    <property type="entry name" value="Peptidase_C26"/>
    <property type="match status" value="1"/>
</dbReference>
<dbReference type="InterPro" id="IPR044668">
    <property type="entry name" value="PuuD-like"/>
</dbReference>
<dbReference type="PROSITE" id="PS51273">
    <property type="entry name" value="GATASE_TYPE_1"/>
    <property type="match status" value="1"/>
</dbReference>
<organism evidence="1 2">
    <name type="scientific">Acetonema longum DSM 6540</name>
    <dbReference type="NCBI Taxonomy" id="1009370"/>
    <lineage>
        <taxon>Bacteria</taxon>
        <taxon>Bacillati</taxon>
        <taxon>Bacillota</taxon>
        <taxon>Negativicutes</taxon>
        <taxon>Acetonemataceae</taxon>
        <taxon>Acetonema</taxon>
    </lineage>
</organism>
<dbReference type="EMBL" id="AFGF01000040">
    <property type="protein sequence ID" value="EGO64975.1"/>
    <property type="molecule type" value="Genomic_DNA"/>
</dbReference>
<protein>
    <submittedName>
        <fullName evidence="1">Putative glutamine amidotransferase</fullName>
    </submittedName>
</protein>
<dbReference type="AlphaFoldDB" id="F7NG57"/>
<keyword evidence="1" id="KW-0808">Transferase</keyword>
<dbReference type="SUPFAM" id="SSF52317">
    <property type="entry name" value="Class I glutamine amidotransferase-like"/>
    <property type="match status" value="1"/>
</dbReference>
<dbReference type="GO" id="GO:0006598">
    <property type="term" value="P:polyamine catabolic process"/>
    <property type="evidence" value="ECO:0007669"/>
    <property type="project" value="TreeGrafter"/>
</dbReference>
<dbReference type="RefSeq" id="WP_004093490.1">
    <property type="nucleotide sequence ID" value="NZ_AFGF01000040.1"/>
</dbReference>
<dbReference type="InterPro" id="IPR011697">
    <property type="entry name" value="Peptidase_C26"/>
</dbReference>
<dbReference type="PANTHER" id="PTHR43235">
    <property type="entry name" value="GLUTAMINE AMIDOTRANSFERASE PB2B2.05-RELATED"/>
    <property type="match status" value="1"/>
</dbReference>
<keyword evidence="2" id="KW-1185">Reference proteome</keyword>
<dbReference type="GO" id="GO:0016740">
    <property type="term" value="F:transferase activity"/>
    <property type="evidence" value="ECO:0007669"/>
    <property type="project" value="UniProtKB-KW"/>
</dbReference>
<keyword evidence="1" id="KW-0315">Glutamine amidotransferase</keyword>